<evidence type="ECO:0000313" key="2">
    <source>
        <dbReference type="Proteomes" id="UP001144612"/>
    </source>
</evidence>
<protein>
    <recommendedName>
        <fullName evidence="3">Phage portal protein</fullName>
    </recommendedName>
</protein>
<proteinExistence type="predicted"/>
<sequence>MENKLKKLTLDDFRKKALNKYNNRKKIVDLEIEGFGILTFIRPSDSQFLDFKEAFANSVTMSKDEDIRDVSYKTMLKASKEFLYKTCEFLHDSELQKDLECVEPYDICVKLFGIDDTISLARKVNDAFDIDTEEIKQSIKN</sequence>
<dbReference type="RefSeq" id="WP_268060359.1">
    <property type="nucleotide sequence ID" value="NZ_JAPQFJ010000003.1"/>
</dbReference>
<evidence type="ECO:0000313" key="1">
    <source>
        <dbReference type="EMBL" id="MCY6957961.1"/>
    </source>
</evidence>
<accession>A0ABT4D9X5</accession>
<reference evidence="1" key="1">
    <citation type="submission" date="2022-12" db="EMBL/GenBank/DDBJ databases">
        <title>Clostridium sp. nov., isolated from industrial wastewater.</title>
        <authorList>
            <person name="Jiayan W."/>
        </authorList>
    </citation>
    <scope>NUCLEOTIDE SEQUENCE</scope>
    <source>
        <strain evidence="1">ZC22-4</strain>
    </source>
</reference>
<dbReference type="EMBL" id="JAPQFJ010000003">
    <property type="protein sequence ID" value="MCY6957961.1"/>
    <property type="molecule type" value="Genomic_DNA"/>
</dbReference>
<organism evidence="1 2">
    <name type="scientific">Clostridium brassicae</name>
    <dbReference type="NCBI Taxonomy" id="2999072"/>
    <lineage>
        <taxon>Bacteria</taxon>
        <taxon>Bacillati</taxon>
        <taxon>Bacillota</taxon>
        <taxon>Clostridia</taxon>
        <taxon>Eubacteriales</taxon>
        <taxon>Clostridiaceae</taxon>
        <taxon>Clostridium</taxon>
    </lineage>
</organism>
<evidence type="ECO:0008006" key="3">
    <source>
        <dbReference type="Google" id="ProtNLM"/>
    </source>
</evidence>
<keyword evidence="2" id="KW-1185">Reference proteome</keyword>
<name>A0ABT4D9X5_9CLOT</name>
<gene>
    <name evidence="1" type="ORF">OW729_05000</name>
</gene>
<dbReference type="Proteomes" id="UP001144612">
    <property type="component" value="Unassembled WGS sequence"/>
</dbReference>
<comment type="caution">
    <text evidence="1">The sequence shown here is derived from an EMBL/GenBank/DDBJ whole genome shotgun (WGS) entry which is preliminary data.</text>
</comment>